<comment type="similarity">
    <text evidence="1">Belongs to the type-B carboxylesterase/lipase family.</text>
</comment>
<feature type="domain" description="Carboxylesterase type B" evidence="4">
    <location>
        <begin position="266"/>
        <end position="504"/>
    </location>
</feature>
<sequence>MVRVNEGLGRNSRRSEPAVIELMKHASGSLVLSGDYSRGGGLTDRVWPKACVEHGDEEFRPSQSNINADDGPVVQINSGALKGSLLKAKGKDTTIHSYLGIPFAKPPVGKLRLAPPQPAEKWDDVRDATKQPLMCLQEKKVLEDLMTNLSMKIDIVDSAEDCLYLNVYTPSKPGAGDKLPVMVWIHGGGFSMASASIFDGHVLSAYEDVVVVVIQYRLAPVMNMRRETMDFWIRWLLFIGSRRTSTASAEILGRSPSLESLLEESVLSPLSANLFHYAIAESGTAGMDAIMTFDPLPMAQALGNISGCDISSTKQIVDCVMQMSEEDLLTISTENPLLRFGVTVDGHFIPKPVDELLQSHEFSKVPLMTGITNDECGFLLPNFVSSPEWIHGMDLEEILPFLIMFNPVLQDQSLLKLVVTEYMGTSPDRIRVRDGFREMLGDFMFNIPARKVANHHRDAGAPVFAYEFQHAPSIIQKKRPSFVGSDHGDEIIFVFGYCFSGQIVMEEIQMVQASQCGLNSELRRRPTVHTKLGSLRGSFMMPKGKETVVSSYFGVPFAKPPVGTLRLAPPQPAEAWEGVRDATKQPPMCLQPREVINDLLLNMSMSLDVPEVSEDCLYLNIYTPSKPGDDRKLPVMVWIHGGGYAFGSASVFDAHPLAAYQDVVVVLVQYRLGLLGFFSTGDEHAPGNYGLLDQVAALQWVQENIHSFGGDPGSVTIFGESAGGVSVSLLVLSPLSANLFHAAIAESGVATMDAIMSPNPLPTAQFLGQLSGCDVSSTRSIVDCVMQLSEEDLLKTAREQLLLRFGVTVDGHFLPKPAVELLKSQEFHRVPLMTGVTDDEGGLGLPDILAPPGWRNGMTREEIKPFLLLFNHEDPGLAEIVLNEYLGSTLDKIKLRDGFREILGDVFFNIPARKVADSHRDAGLPVYVYEFQHSLDLLKKKRPSFVGADHADELLFVFGYCFGNGHIKVEGEISAEESELCRTVMSYWGNFAHTRNPNGPGLVEWPKYGSEAEYLGIGLQQNPGTHFKGIHFKFITEKLPQIITETNSAHQVRISERFLHDAEGQRNCMGTLRLAPPQPAEAWEGVRDATKQPPMCLQPREVVLGMLANTSMSTDVPEVSEDCLYLNIYTPSKPGDNRKLPVMFWIHGGSFLFGSASIFDAHVLASYQDVVVVEAQYRLGLLGFFRWLLFSGSRRTSTTSVEILDQSPSSESLLEESILSPLSANLFHRAIAQSGTAAMEALLSPNPRQTAQLLGKTSGCDISSSKAIVDCVMQMSEEDLLKIVREGLSIYFKVTVDGHFLHKPVDELLQSHEFNKVPLMTGVNDDDGGFTIPNFLDAGIGDFLLNDYVGASDDRIKLRDAFREINGDFFFNIPTRKVANHHRDAGLPVYVYEFQHPPSVYQNKRPSFVGSDHGDELLFAFGDCFANGHVKVEGEFTEKENELCRTTMSYWGNFARPIVKTKSGSLRGSFLTVKGKETIINGYLAVPFAKPPVGPLRLARPEPAEKWEGVRDATKQPPMCLQDREANVIAMGFLSMDVEIPQVSEDCLYLNIYTPVEPGVDAKLPVMVWIHGGGLALGSASVYDGSVLAAYQDVVVVLVQYRLGLMGFLRQ</sequence>
<gene>
    <name evidence="5" type="ORF">DNTS_017485</name>
</gene>
<name>A0A553RAM7_9TELE</name>
<dbReference type="STRING" id="623744.A0A553RAM7"/>
<feature type="domain" description="Carboxylesterase type B" evidence="4">
    <location>
        <begin position="526"/>
        <end position="1022"/>
    </location>
</feature>
<dbReference type="InterPro" id="IPR029058">
    <property type="entry name" value="AB_hydrolase_fold"/>
</dbReference>
<dbReference type="Gene3D" id="3.40.50.1820">
    <property type="entry name" value="alpha/beta hydrolase"/>
    <property type="match status" value="6"/>
</dbReference>
<evidence type="ECO:0000259" key="4">
    <source>
        <dbReference type="Pfam" id="PF00135"/>
    </source>
</evidence>
<feature type="non-terminal residue" evidence="5">
    <location>
        <position position="1611"/>
    </location>
</feature>
<feature type="domain" description="Carboxylesterase type B" evidence="4">
    <location>
        <begin position="1069"/>
        <end position="1185"/>
    </location>
</feature>
<evidence type="ECO:0000256" key="2">
    <source>
        <dbReference type="ARBA" id="ARBA00022801"/>
    </source>
</evidence>
<dbReference type="SUPFAM" id="SSF53474">
    <property type="entry name" value="alpha/beta-Hydrolases"/>
    <property type="match status" value="4"/>
</dbReference>
<evidence type="ECO:0000313" key="5">
    <source>
        <dbReference type="EMBL" id="TRY99240.1"/>
    </source>
</evidence>
<evidence type="ECO:0000256" key="1">
    <source>
        <dbReference type="ARBA" id="ARBA00005964"/>
    </source>
</evidence>
<dbReference type="InterPro" id="IPR019826">
    <property type="entry name" value="Carboxylesterase_B_AS"/>
</dbReference>
<keyword evidence="2" id="KW-0378">Hydrolase</keyword>
<dbReference type="GO" id="GO:0016787">
    <property type="term" value="F:hydrolase activity"/>
    <property type="evidence" value="ECO:0007669"/>
    <property type="project" value="UniProtKB-KW"/>
</dbReference>
<dbReference type="OrthoDB" id="3200163at2759"/>
<keyword evidence="3" id="KW-1015">Disulfide bond</keyword>
<evidence type="ECO:0000313" key="6">
    <source>
        <dbReference type="Proteomes" id="UP000316079"/>
    </source>
</evidence>
<dbReference type="PANTHER" id="PTHR44590">
    <property type="entry name" value="CARBOXYLIC ESTER HYDROLASE-RELATED"/>
    <property type="match status" value="1"/>
</dbReference>
<dbReference type="PROSITE" id="PS00941">
    <property type="entry name" value="CARBOXYLESTERASE_B_2"/>
    <property type="match status" value="4"/>
</dbReference>
<comment type="caution">
    <text evidence="5">The sequence shown here is derived from an EMBL/GenBank/DDBJ whole genome shotgun (WGS) entry which is preliminary data.</text>
</comment>
<dbReference type="FunFam" id="3.40.50.1820:FF:000011">
    <property type="entry name" value="Carboxylic ester hydrolase"/>
    <property type="match status" value="1"/>
</dbReference>
<dbReference type="PANTHER" id="PTHR44590:SF4">
    <property type="entry name" value="CARBOXYLIC ESTER HYDROLASE"/>
    <property type="match status" value="1"/>
</dbReference>
<dbReference type="CDD" id="cd00312">
    <property type="entry name" value="Esterase_lipase"/>
    <property type="match status" value="1"/>
</dbReference>
<feature type="domain" description="Carboxylesterase type B" evidence="4">
    <location>
        <begin position="71"/>
        <end position="220"/>
    </location>
</feature>
<organism evidence="5 6">
    <name type="scientific">Danionella cerebrum</name>
    <dbReference type="NCBI Taxonomy" id="2873325"/>
    <lineage>
        <taxon>Eukaryota</taxon>
        <taxon>Metazoa</taxon>
        <taxon>Chordata</taxon>
        <taxon>Craniata</taxon>
        <taxon>Vertebrata</taxon>
        <taxon>Euteleostomi</taxon>
        <taxon>Actinopterygii</taxon>
        <taxon>Neopterygii</taxon>
        <taxon>Teleostei</taxon>
        <taxon>Ostariophysi</taxon>
        <taxon>Cypriniformes</taxon>
        <taxon>Danionidae</taxon>
        <taxon>Danioninae</taxon>
        <taxon>Danionella</taxon>
    </lineage>
</organism>
<reference evidence="5 6" key="1">
    <citation type="journal article" date="2019" name="Sci. Data">
        <title>Hybrid genome assembly and annotation of Danionella translucida.</title>
        <authorList>
            <person name="Kadobianskyi M."/>
            <person name="Schulze L."/>
            <person name="Schuelke M."/>
            <person name="Judkewitz B."/>
        </authorList>
    </citation>
    <scope>NUCLEOTIDE SEQUENCE [LARGE SCALE GENOMIC DNA]</scope>
    <source>
        <strain evidence="5 6">Bolton</strain>
    </source>
</reference>
<dbReference type="PROSITE" id="PS00122">
    <property type="entry name" value="CARBOXYLESTERASE_B_1"/>
    <property type="match status" value="1"/>
</dbReference>
<dbReference type="EMBL" id="SRMA01025083">
    <property type="protein sequence ID" value="TRY99240.1"/>
    <property type="molecule type" value="Genomic_DNA"/>
</dbReference>
<proteinExistence type="inferred from homology"/>
<protein>
    <recommendedName>
        <fullName evidence="4">Carboxylesterase type B domain-containing protein</fullName>
    </recommendedName>
</protein>
<dbReference type="InterPro" id="IPR002018">
    <property type="entry name" value="CarbesteraseB"/>
</dbReference>
<dbReference type="InterPro" id="IPR019819">
    <property type="entry name" value="Carboxylesterase_B_CS"/>
</dbReference>
<dbReference type="Proteomes" id="UP000316079">
    <property type="component" value="Unassembled WGS sequence"/>
</dbReference>
<evidence type="ECO:0000256" key="3">
    <source>
        <dbReference type="ARBA" id="ARBA00023157"/>
    </source>
</evidence>
<feature type="domain" description="Carboxylesterase type B" evidence="4">
    <location>
        <begin position="1456"/>
        <end position="1610"/>
    </location>
</feature>
<accession>A0A553RAM7</accession>
<dbReference type="Pfam" id="PF00135">
    <property type="entry name" value="COesterase"/>
    <property type="match status" value="5"/>
</dbReference>
<keyword evidence="6" id="KW-1185">Reference proteome</keyword>